<reference evidence="1 2" key="1">
    <citation type="journal article" date="2023" name="Plants (Basel)">
        <title>Bridging the Gap: Combining Genomics and Transcriptomics Approaches to Understand Stylosanthes scabra, an Orphan Legume from the Brazilian Caatinga.</title>
        <authorList>
            <person name="Ferreira-Neto J.R.C."/>
            <person name="da Silva M.D."/>
            <person name="Binneck E."/>
            <person name="de Melo N.F."/>
            <person name="da Silva R.H."/>
            <person name="de Melo A.L.T.M."/>
            <person name="Pandolfi V."/>
            <person name="Bustamante F.O."/>
            <person name="Brasileiro-Vidal A.C."/>
            <person name="Benko-Iseppon A.M."/>
        </authorList>
    </citation>
    <scope>NUCLEOTIDE SEQUENCE [LARGE SCALE GENOMIC DNA]</scope>
    <source>
        <tissue evidence="1">Leaves</tissue>
    </source>
</reference>
<keyword evidence="2" id="KW-1185">Reference proteome</keyword>
<accession>A0ABU6UVB2</accession>
<sequence>MEEFVVEGTWPDCGQFRAATFEKLALKMIQMFPNCMLTAKHKRLKEKYQCAADMLACSEF</sequence>
<feature type="non-terminal residue" evidence="1">
    <location>
        <position position="60"/>
    </location>
</feature>
<dbReference type="EMBL" id="JASCZI010122831">
    <property type="protein sequence ID" value="MED6164789.1"/>
    <property type="molecule type" value="Genomic_DNA"/>
</dbReference>
<gene>
    <name evidence="1" type="ORF">PIB30_093535</name>
</gene>
<evidence type="ECO:0000313" key="1">
    <source>
        <dbReference type="EMBL" id="MED6164789.1"/>
    </source>
</evidence>
<evidence type="ECO:0000313" key="2">
    <source>
        <dbReference type="Proteomes" id="UP001341840"/>
    </source>
</evidence>
<dbReference type="Proteomes" id="UP001341840">
    <property type="component" value="Unassembled WGS sequence"/>
</dbReference>
<name>A0ABU6UVB2_9FABA</name>
<protein>
    <submittedName>
        <fullName evidence="1">Uncharacterized protein</fullName>
    </submittedName>
</protein>
<organism evidence="1 2">
    <name type="scientific">Stylosanthes scabra</name>
    <dbReference type="NCBI Taxonomy" id="79078"/>
    <lineage>
        <taxon>Eukaryota</taxon>
        <taxon>Viridiplantae</taxon>
        <taxon>Streptophyta</taxon>
        <taxon>Embryophyta</taxon>
        <taxon>Tracheophyta</taxon>
        <taxon>Spermatophyta</taxon>
        <taxon>Magnoliopsida</taxon>
        <taxon>eudicotyledons</taxon>
        <taxon>Gunneridae</taxon>
        <taxon>Pentapetalae</taxon>
        <taxon>rosids</taxon>
        <taxon>fabids</taxon>
        <taxon>Fabales</taxon>
        <taxon>Fabaceae</taxon>
        <taxon>Papilionoideae</taxon>
        <taxon>50 kb inversion clade</taxon>
        <taxon>dalbergioids sensu lato</taxon>
        <taxon>Dalbergieae</taxon>
        <taxon>Pterocarpus clade</taxon>
        <taxon>Stylosanthes</taxon>
    </lineage>
</organism>
<proteinExistence type="predicted"/>
<comment type="caution">
    <text evidence="1">The sequence shown here is derived from an EMBL/GenBank/DDBJ whole genome shotgun (WGS) entry which is preliminary data.</text>
</comment>